<evidence type="ECO:0000256" key="6">
    <source>
        <dbReference type="ARBA" id="ARBA00022989"/>
    </source>
</evidence>
<dbReference type="AlphaFoldDB" id="A0A8C0SYI4"/>
<keyword evidence="10" id="KW-0119">Carbohydrate metabolism</keyword>
<organism evidence="14 15">
    <name type="scientific">Canis lupus familiaris</name>
    <name type="common">Dog</name>
    <name type="synonym">Canis familiaris</name>
    <dbReference type="NCBI Taxonomy" id="9615"/>
    <lineage>
        <taxon>Eukaryota</taxon>
        <taxon>Metazoa</taxon>
        <taxon>Chordata</taxon>
        <taxon>Craniata</taxon>
        <taxon>Vertebrata</taxon>
        <taxon>Euteleostomi</taxon>
        <taxon>Mammalia</taxon>
        <taxon>Eutheria</taxon>
        <taxon>Laurasiatheria</taxon>
        <taxon>Carnivora</taxon>
        <taxon>Caniformia</taxon>
        <taxon>Canidae</taxon>
        <taxon>Canis</taxon>
    </lineage>
</organism>
<evidence type="ECO:0000313" key="14">
    <source>
        <dbReference type="Ensembl" id="ENSCAFP00040028487.1"/>
    </source>
</evidence>
<keyword evidence="4" id="KW-0812">Transmembrane</keyword>
<feature type="domain" description="Sulfotransferase" evidence="12">
    <location>
        <begin position="120"/>
        <end position="434"/>
    </location>
</feature>
<evidence type="ECO:0000256" key="10">
    <source>
        <dbReference type="ARBA" id="ARBA00023277"/>
    </source>
</evidence>
<comment type="similarity">
    <text evidence="2">Belongs to the sulfotransferase 1 family. Gal/GlcNAc/GalNAc subfamily.</text>
</comment>
<dbReference type="PANTHER" id="PTHR10704:SF40">
    <property type="entry name" value="CARBOHYDRATE SULFOTRANSFERASE 4"/>
    <property type="match status" value="1"/>
</dbReference>
<comment type="subcellular location">
    <subcellularLocation>
        <location evidence="1">Golgi apparatus membrane</location>
        <topology evidence="1">Single-pass type II membrane protein</topology>
    </subcellularLocation>
</comment>
<gene>
    <name evidence="14" type="primary">CHST4</name>
</gene>
<proteinExistence type="inferred from homology"/>
<keyword evidence="3 11" id="KW-0808">Transferase</keyword>
<evidence type="ECO:0000256" key="2">
    <source>
        <dbReference type="ARBA" id="ARBA00005530"/>
    </source>
</evidence>
<dbReference type="SUPFAM" id="SSF81452">
    <property type="entry name" value="Cytochrome c oxidase subunit III-like"/>
    <property type="match status" value="1"/>
</dbReference>
<reference evidence="14" key="3">
    <citation type="submission" date="2025-05" db="UniProtKB">
        <authorList>
            <consortium name="Ensembl"/>
        </authorList>
    </citation>
    <scope>IDENTIFICATION</scope>
</reference>
<dbReference type="Pfam" id="PF00685">
    <property type="entry name" value="Sulfotransfer_1"/>
    <property type="match status" value="1"/>
</dbReference>
<keyword evidence="8" id="KW-0472">Membrane</keyword>
<dbReference type="SUPFAM" id="SSF52540">
    <property type="entry name" value="P-loop containing nucleoside triphosphate hydrolases"/>
    <property type="match status" value="1"/>
</dbReference>
<keyword evidence="6" id="KW-1133">Transmembrane helix</keyword>
<evidence type="ECO:0000256" key="9">
    <source>
        <dbReference type="ARBA" id="ARBA00023180"/>
    </source>
</evidence>
<reference evidence="13" key="2">
    <citation type="submission" date="2019-03" db="EMBL/GenBank/DDBJ databases">
        <authorList>
            <person name="Warren W.C."/>
            <person name="Johnson G.S."/>
        </authorList>
    </citation>
    <scope>NUCLEOTIDE SEQUENCE [LARGE SCALE GENOMIC DNA]</scope>
    <source>
        <strain evidence="13">Basenji</strain>
    </source>
</reference>
<dbReference type="InterPro" id="IPR035973">
    <property type="entry name" value="Cyt_c_oxidase_su3-like_sf"/>
</dbReference>
<name>A0A8C0SYI4_CANLF</name>
<dbReference type="FunFam" id="3.40.50.300:FF:000703">
    <property type="entry name" value="Sulfotransferase"/>
    <property type="match status" value="1"/>
</dbReference>
<dbReference type="Proteomes" id="UP000694429">
    <property type="component" value="Chromosome 5"/>
</dbReference>
<sequence>MCQALLLTHQRHSSDEDPGPTLTFSLVTVCCLCLGPYPHGFPGSIEVFILFLKGYTASIWESSIIQPSVIRIFHFSVMILPKKMKPLLFLISQMAIFALFLHLYGHNSNSPSTTEEPKPMHVLVLSSWRSGSSFVGQLFGQHPDVFYLMEPAWHIWMTFTHSTAWRLQMAVRDLIRAIFLCDMSVFDAYMKPGPRRQSSLFQWENSRALCSPPACNIFSRDMIIPRAHCKLLCSQQPFEVVEKACRSYSHVVLKEVRFFNLQMLYPLLRDPSLNLRIVHLVRDPRAVFRSREHTTEELMIDSRIVLGQHWEKLKKEDQPYYMMQVICQSQLEIYKAVQSLPKALRERYMLIRYEDLVRNPIARTAQIYEYVRLKFLPHLQTWVYNITRGEGMGNHAFHTNARNALNVSQAWRWTLPYEKVSRLQKVCSDTMTLLGYQLVRSEQEQRNLSLDLLST</sequence>
<dbReference type="OrthoDB" id="6138663at2759"/>
<protein>
    <recommendedName>
        <fullName evidence="11">Sulfotransferase</fullName>
        <ecNumber evidence="11">2.8.2.-</ecNumber>
    </recommendedName>
</protein>
<evidence type="ECO:0000256" key="1">
    <source>
        <dbReference type="ARBA" id="ARBA00004323"/>
    </source>
</evidence>
<dbReference type="GO" id="GO:0009055">
    <property type="term" value="F:electron transfer activity"/>
    <property type="evidence" value="ECO:0007669"/>
    <property type="project" value="InterPro"/>
</dbReference>
<keyword evidence="9" id="KW-0325">Glycoprotein</keyword>
<dbReference type="Gene3D" id="3.40.50.300">
    <property type="entry name" value="P-loop containing nucleotide triphosphate hydrolases"/>
    <property type="match status" value="1"/>
</dbReference>
<keyword evidence="5" id="KW-0735">Signal-anchor</keyword>
<dbReference type="InterPro" id="IPR051135">
    <property type="entry name" value="Gal/GlcNAc/GalNAc_ST"/>
</dbReference>
<evidence type="ECO:0000256" key="4">
    <source>
        <dbReference type="ARBA" id="ARBA00022692"/>
    </source>
</evidence>
<reference evidence="14" key="1">
    <citation type="submission" date="2018-10" db="EMBL/GenBank/DDBJ databases">
        <title>De novo assembly of a Great Dane genome.</title>
        <authorList>
            <person name="Kidd J.M."/>
            <person name="Pendleton A.L."/>
            <person name="Shen F."/>
            <person name="Emery S."/>
        </authorList>
    </citation>
    <scope>NUCLEOTIDE SEQUENCE [LARGE SCALE GENOMIC DNA]</scope>
    <source>
        <strain evidence="14">Great Dane</strain>
    </source>
</reference>
<evidence type="ECO:0000256" key="5">
    <source>
        <dbReference type="ARBA" id="ARBA00022968"/>
    </source>
</evidence>
<dbReference type="Ensembl" id="ENSCAFT00030016790.1">
    <property type="protein sequence ID" value="ENSCAFP00030014678.1"/>
    <property type="gene ID" value="ENSCAFG00030009072.1"/>
</dbReference>
<dbReference type="GO" id="GO:0001517">
    <property type="term" value="F:N-acetylglucosamine 6-O-sulfotransferase activity"/>
    <property type="evidence" value="ECO:0007669"/>
    <property type="project" value="UniProtKB-ARBA"/>
</dbReference>
<evidence type="ECO:0000313" key="15">
    <source>
        <dbReference type="Proteomes" id="UP000694542"/>
    </source>
</evidence>
<dbReference type="GO" id="GO:0000139">
    <property type="term" value="C:Golgi membrane"/>
    <property type="evidence" value="ECO:0007669"/>
    <property type="project" value="UniProtKB-SubCell"/>
</dbReference>
<evidence type="ECO:0000256" key="7">
    <source>
        <dbReference type="ARBA" id="ARBA00023034"/>
    </source>
</evidence>
<evidence type="ECO:0000313" key="13">
    <source>
        <dbReference type="Ensembl" id="ENSCAFP00030014678.1"/>
    </source>
</evidence>
<accession>A0A8C0SYI4</accession>
<evidence type="ECO:0000259" key="12">
    <source>
        <dbReference type="Pfam" id="PF00685"/>
    </source>
</evidence>
<dbReference type="Proteomes" id="UP000694542">
    <property type="component" value="Chromosome 5"/>
</dbReference>
<dbReference type="PANTHER" id="PTHR10704">
    <property type="entry name" value="CARBOHYDRATE SULFOTRANSFERASE"/>
    <property type="match status" value="1"/>
</dbReference>
<dbReference type="InterPro" id="IPR000863">
    <property type="entry name" value="Sulfotransferase_dom"/>
</dbReference>
<dbReference type="EC" id="2.8.2.-" evidence="11"/>
<dbReference type="InterPro" id="IPR027417">
    <property type="entry name" value="P-loop_NTPase"/>
</dbReference>
<keyword evidence="7" id="KW-0333">Golgi apparatus</keyword>
<evidence type="ECO:0000256" key="11">
    <source>
        <dbReference type="RuleBase" id="RU361155"/>
    </source>
</evidence>
<dbReference type="Ensembl" id="ENSCAFT00040032744.1">
    <property type="protein sequence ID" value="ENSCAFP00040028487.1"/>
    <property type="gene ID" value="ENSCAFG00040017694.1"/>
</dbReference>
<evidence type="ECO:0000256" key="8">
    <source>
        <dbReference type="ARBA" id="ARBA00023136"/>
    </source>
</evidence>
<evidence type="ECO:0000256" key="3">
    <source>
        <dbReference type="ARBA" id="ARBA00022679"/>
    </source>
</evidence>